<dbReference type="PANTHER" id="PTHR46462:SF3">
    <property type="entry name" value="UPSET, ISOFORM A"/>
    <property type="match status" value="1"/>
</dbReference>
<feature type="compositionally biased region" description="Basic residues" evidence="5">
    <location>
        <begin position="539"/>
        <end position="548"/>
    </location>
</feature>
<feature type="region of interest" description="Disordered" evidence="5">
    <location>
        <begin position="527"/>
        <end position="550"/>
    </location>
</feature>
<dbReference type="InterPro" id="IPR019786">
    <property type="entry name" value="Zinc_finger_PHD-type_CS"/>
</dbReference>
<dbReference type="SUPFAM" id="SSF82199">
    <property type="entry name" value="SET domain"/>
    <property type="match status" value="1"/>
</dbReference>
<organism evidence="7 8">
    <name type="scientific">Smittium simulii</name>
    <dbReference type="NCBI Taxonomy" id="133385"/>
    <lineage>
        <taxon>Eukaryota</taxon>
        <taxon>Fungi</taxon>
        <taxon>Fungi incertae sedis</taxon>
        <taxon>Zoopagomycota</taxon>
        <taxon>Kickxellomycotina</taxon>
        <taxon>Harpellomycetes</taxon>
        <taxon>Harpellales</taxon>
        <taxon>Legeriomycetaceae</taxon>
        <taxon>Smittium</taxon>
    </lineage>
</organism>
<feature type="region of interest" description="Disordered" evidence="5">
    <location>
        <begin position="1602"/>
        <end position="1626"/>
    </location>
</feature>
<feature type="compositionally biased region" description="Polar residues" evidence="5">
    <location>
        <begin position="870"/>
        <end position="880"/>
    </location>
</feature>
<keyword evidence="2" id="KW-0863">Zinc-finger</keyword>
<keyword evidence="8" id="KW-1185">Reference proteome</keyword>
<dbReference type="InterPro" id="IPR001965">
    <property type="entry name" value="Znf_PHD"/>
</dbReference>
<evidence type="ECO:0000313" key="7">
    <source>
        <dbReference type="EMBL" id="PVU93109.1"/>
    </source>
</evidence>
<feature type="region of interest" description="Disordered" evidence="5">
    <location>
        <begin position="1303"/>
        <end position="1329"/>
    </location>
</feature>
<feature type="region of interest" description="Disordered" evidence="5">
    <location>
        <begin position="870"/>
        <end position="948"/>
    </location>
</feature>
<dbReference type="Pfam" id="PF20826">
    <property type="entry name" value="PHD_5"/>
    <property type="match status" value="1"/>
</dbReference>
<protein>
    <recommendedName>
        <fullName evidence="6">SET domain-containing protein</fullName>
    </recommendedName>
</protein>
<dbReference type="OrthoDB" id="79252at2759"/>
<dbReference type="GO" id="GO:0008270">
    <property type="term" value="F:zinc ion binding"/>
    <property type="evidence" value="ECO:0007669"/>
    <property type="project" value="UniProtKB-KW"/>
</dbReference>
<dbReference type="Proteomes" id="UP000245383">
    <property type="component" value="Unassembled WGS sequence"/>
</dbReference>
<keyword evidence="3" id="KW-0862">Zinc</keyword>
<dbReference type="PROSITE" id="PS01359">
    <property type="entry name" value="ZF_PHD_1"/>
    <property type="match status" value="1"/>
</dbReference>
<dbReference type="GO" id="GO:0070210">
    <property type="term" value="C:Rpd3L-Expanded complex"/>
    <property type="evidence" value="ECO:0007669"/>
    <property type="project" value="TreeGrafter"/>
</dbReference>
<feature type="region of interest" description="Disordered" evidence="5">
    <location>
        <begin position="1124"/>
        <end position="1146"/>
    </location>
</feature>
<feature type="compositionally biased region" description="Polar residues" evidence="5">
    <location>
        <begin position="890"/>
        <end position="948"/>
    </location>
</feature>
<feature type="region of interest" description="Disordered" evidence="5">
    <location>
        <begin position="1268"/>
        <end position="1291"/>
    </location>
</feature>
<proteinExistence type="predicted"/>
<dbReference type="InterPro" id="IPR013083">
    <property type="entry name" value="Znf_RING/FYVE/PHD"/>
</dbReference>
<dbReference type="EMBL" id="MBFR01000138">
    <property type="protein sequence ID" value="PVU93109.1"/>
    <property type="molecule type" value="Genomic_DNA"/>
</dbReference>
<evidence type="ECO:0000256" key="5">
    <source>
        <dbReference type="SAM" id="MobiDB-lite"/>
    </source>
</evidence>
<feature type="region of interest" description="Disordered" evidence="5">
    <location>
        <begin position="1381"/>
        <end position="1420"/>
    </location>
</feature>
<dbReference type="GO" id="GO:0006355">
    <property type="term" value="P:regulation of DNA-templated transcription"/>
    <property type="evidence" value="ECO:0007669"/>
    <property type="project" value="TreeGrafter"/>
</dbReference>
<gene>
    <name evidence="7" type="ORF">BB561_003453</name>
</gene>
<dbReference type="Gene3D" id="2.170.270.10">
    <property type="entry name" value="SET domain"/>
    <property type="match status" value="1"/>
</dbReference>
<dbReference type="InterPro" id="IPR001214">
    <property type="entry name" value="SET_dom"/>
</dbReference>
<dbReference type="InterPro" id="IPR046341">
    <property type="entry name" value="SET_dom_sf"/>
</dbReference>
<dbReference type="GO" id="GO:0006325">
    <property type="term" value="P:chromatin organization"/>
    <property type="evidence" value="ECO:0007669"/>
    <property type="project" value="UniProtKB-KW"/>
</dbReference>
<feature type="compositionally biased region" description="Polar residues" evidence="5">
    <location>
        <begin position="1132"/>
        <end position="1146"/>
    </location>
</feature>
<feature type="compositionally biased region" description="Polar residues" evidence="5">
    <location>
        <begin position="1410"/>
        <end position="1420"/>
    </location>
</feature>
<feature type="compositionally biased region" description="Pro residues" evidence="5">
    <location>
        <begin position="1606"/>
        <end position="1626"/>
    </location>
</feature>
<feature type="region of interest" description="Disordered" evidence="5">
    <location>
        <begin position="963"/>
        <end position="991"/>
    </location>
</feature>
<dbReference type="SUPFAM" id="SSF57903">
    <property type="entry name" value="FYVE/PHD zinc finger"/>
    <property type="match status" value="1"/>
</dbReference>
<dbReference type="CDD" id="cd15550">
    <property type="entry name" value="PHD_MLL5"/>
    <property type="match status" value="1"/>
</dbReference>
<dbReference type="PANTHER" id="PTHR46462">
    <property type="entry name" value="UPSET, ISOFORM A"/>
    <property type="match status" value="1"/>
</dbReference>
<comment type="caution">
    <text evidence="7">The sequence shown here is derived from an EMBL/GenBank/DDBJ whole genome shotgun (WGS) entry which is preliminary data.</text>
</comment>
<feature type="region of interest" description="Disordered" evidence="5">
    <location>
        <begin position="1484"/>
        <end position="1503"/>
    </location>
</feature>
<dbReference type="SMART" id="SM00317">
    <property type="entry name" value="SET"/>
    <property type="match status" value="1"/>
</dbReference>
<dbReference type="Gene3D" id="3.30.40.10">
    <property type="entry name" value="Zinc/RING finger domain, C3HC4 (zinc finger)"/>
    <property type="match status" value="1"/>
</dbReference>
<feature type="region of interest" description="Disordered" evidence="5">
    <location>
        <begin position="733"/>
        <end position="805"/>
    </location>
</feature>
<evidence type="ECO:0000259" key="6">
    <source>
        <dbReference type="PROSITE" id="PS50280"/>
    </source>
</evidence>
<dbReference type="PROSITE" id="PS50280">
    <property type="entry name" value="SET"/>
    <property type="match status" value="1"/>
</dbReference>
<evidence type="ECO:0000256" key="4">
    <source>
        <dbReference type="ARBA" id="ARBA00022853"/>
    </source>
</evidence>
<feature type="compositionally biased region" description="Polar residues" evidence="5">
    <location>
        <begin position="733"/>
        <end position="773"/>
    </location>
</feature>
<feature type="compositionally biased region" description="Basic and acidic residues" evidence="5">
    <location>
        <begin position="1391"/>
        <end position="1409"/>
    </location>
</feature>
<feature type="compositionally biased region" description="Polar residues" evidence="5">
    <location>
        <begin position="456"/>
        <end position="471"/>
    </location>
</feature>
<evidence type="ECO:0000256" key="3">
    <source>
        <dbReference type="ARBA" id="ARBA00022833"/>
    </source>
</evidence>
<feature type="compositionally biased region" description="Basic residues" evidence="5">
    <location>
        <begin position="100"/>
        <end position="111"/>
    </location>
</feature>
<dbReference type="GO" id="GO:0034967">
    <property type="term" value="C:Set3 complex"/>
    <property type="evidence" value="ECO:0007669"/>
    <property type="project" value="TreeGrafter"/>
</dbReference>
<evidence type="ECO:0000313" key="8">
    <source>
        <dbReference type="Proteomes" id="UP000245383"/>
    </source>
</evidence>
<evidence type="ECO:0000256" key="2">
    <source>
        <dbReference type="ARBA" id="ARBA00022771"/>
    </source>
</evidence>
<feature type="compositionally biased region" description="Basic and acidic residues" evidence="5">
    <location>
        <begin position="1268"/>
        <end position="1279"/>
    </location>
</feature>
<feature type="region of interest" description="Disordered" evidence="5">
    <location>
        <begin position="99"/>
        <end position="138"/>
    </location>
</feature>
<feature type="region of interest" description="Disordered" evidence="5">
    <location>
        <begin position="422"/>
        <end position="491"/>
    </location>
</feature>
<feature type="domain" description="SET" evidence="6">
    <location>
        <begin position="200"/>
        <end position="329"/>
    </location>
</feature>
<keyword evidence="1" id="KW-0479">Metal-binding</keyword>
<dbReference type="InterPro" id="IPR011011">
    <property type="entry name" value="Znf_FYVE_PHD"/>
</dbReference>
<name>A0A2T9YLB5_9FUNG</name>
<dbReference type="Pfam" id="PF00856">
    <property type="entry name" value="SET"/>
    <property type="match status" value="1"/>
</dbReference>
<feature type="compositionally biased region" description="Polar residues" evidence="5">
    <location>
        <begin position="783"/>
        <end position="805"/>
    </location>
</feature>
<evidence type="ECO:0000256" key="1">
    <source>
        <dbReference type="ARBA" id="ARBA00022723"/>
    </source>
</evidence>
<dbReference type="STRING" id="133385.A0A2T9YLB5"/>
<reference evidence="7 8" key="1">
    <citation type="journal article" date="2018" name="MBio">
        <title>Comparative Genomics Reveals the Core Gene Toolbox for the Fungus-Insect Symbiosis.</title>
        <authorList>
            <person name="Wang Y."/>
            <person name="Stata M."/>
            <person name="Wang W."/>
            <person name="Stajich J.E."/>
            <person name="White M.M."/>
            <person name="Moncalvo J.M."/>
        </authorList>
    </citation>
    <scope>NUCLEOTIDE SEQUENCE [LARGE SCALE GENOMIC DNA]</scope>
    <source>
        <strain evidence="7 8">SWE-8-4</strain>
    </source>
</reference>
<accession>A0A2T9YLB5</accession>
<sequence>MSLSNATQDREEESFDYDNDEDQGIIRCICGFTEDDGFTIQCENCLVWQHAICVNISQDNVPDEYLCEQCNPRKLNFKRAAELQRQRLDKEYKLLNEPRKKSKPFSSKNKKSFLPSDEASNQNSVERKRRSNSSRSKTYDKKSEFTKISSSIISSEEVSHCIQDFFSNNDSLLQTGDIDFTLNSFKNFSFPAVSHLLQEAPLLSKIVEPISCQVGVFSTNKINKDSFICEYKGRINLKTSYLQDPKNHYDLLRLPRPHVIFHPNINLCVDARFEGDLARNIRRSCTPNIKVYSLGVSEPSKLDNIPFVALAFFALHNIDQDDELTLPWDWEDNELPAISKLDHTQSTQYLLTPEGRRMSKVWKQAFFGSRCTCYNLNHCRTQTFFDNIGLERDHKKINNDARATNNTLVDNTFSDSKDEDYHSVDVVGNGNGNSLQKVRPPSFHKNKFYSKKPIQDQPSNTKPYKNMSSFSSDREPSNSYSGYSSDESKKRKLLNSPRNIFGYKYNNDQVSVDYSSQGDSLINSIEFYNKPGSEAQNQKPRRKKKKSKSEKVFLSLKQHWLSIYKESLKKQKTKHNKNTSNILLSDAPKFLDNLPKPLSENQNFLNDSVTNDTIPDNSSSNLACLDTLDNQQSQVALNSEPNENIIPIDNIYESIQHGTIEELNLPQELVFSVEKSKDLIEDSTCVDTKNDIISENISGNIISNVEPCTDHDLQNTIPNYTFESEVISKTPHVSDTNNLKITTSPQPNLGTDTSFASPESVDNIQINEQNKNQPDTKKDSDDVQSSLHDQDTVENQNNSDDTQPIENIKNEIDNLKDAINIQPASHNENNLNSLKYVQDIQAELTDDIVTHKVLDNLDIVKLEFKKTCVDEQTSESNVESKQPKDESSIGLAQNTTEINQAKKTRLSLQEYNRQRKTSSQNKNYTSNALASPITQTETPSNSENKINSDSLLSNKIDIKNPSFNLSNDKTSSENSISVPKSASDTNSDASKTTLASRVKVSLEEYNRRRALAQGNTYLKDEPSAETLADSHTVAQKSTINEDNIAFFKKKTEREDISTILKKELEGIVAPNVLSTATTEPLIIQNAFQTTPHTNNMTFDLPSAATSFTGSSVISKSWPEPQSYVSPLPIKSPNANPVESSEKSISNEQTSNVNIVDNSANINISASASIKTTIETLNVTAEPSANINNKPSELNSFTFSNQENKTINTSVVGVSPNVGHNMQRNLGAIKSIPTAGSDSGRFVDNYSKPFEFQDRVEFNPAYGTHFKKSELPRRNERDRYSSGYGYDNERFHDRDRDRSRNWEFDRERSWDRQRDPRDNRSRFYSRDRDRNYNHLNQAQSAANGPQFNSNLGFRRDKDRYTSEFSSYRENWEGEKETGEIVFNKDRKHSHERPKDRRWDRESPSDREGRGSHNSTNSSTNYIATKSQHSPFYTQNFQNIQTNAPYYRTTGRFGQTFGGNTGYQSPGSSQVPQSLTPPPLGPATNFVQGPTVEMGTTNNTTDKSENRDKYVTNVRRDEVQIEKPSGFGRGKFEQTPGMASDNNMSMAMGRTHYRNLSENSATNAQIKSKVGEGMDSKTIKDLENLATNKVNSEVGMITEEYRTIIDNRPPPPPPVQALPPPPSPPAAK</sequence>
<keyword evidence="4" id="KW-0156">Chromatin regulator</keyword>
<dbReference type="SMART" id="SM00249">
    <property type="entry name" value="PHD"/>
    <property type="match status" value="1"/>
</dbReference>